<dbReference type="Proteomes" id="UP000887159">
    <property type="component" value="Unassembled WGS sequence"/>
</dbReference>
<dbReference type="AlphaFoldDB" id="A0A8X6RM14"/>
<protein>
    <submittedName>
        <fullName evidence="1">Uncharacterized protein</fullName>
    </submittedName>
</protein>
<comment type="caution">
    <text evidence="1">The sequence shown here is derived from an EMBL/GenBank/DDBJ whole genome shotgun (WGS) entry which is preliminary data.</text>
</comment>
<reference evidence="1" key="1">
    <citation type="submission" date="2020-08" db="EMBL/GenBank/DDBJ databases">
        <title>Multicomponent nature underlies the extraordinary mechanical properties of spider dragline silk.</title>
        <authorList>
            <person name="Kono N."/>
            <person name="Nakamura H."/>
            <person name="Mori M."/>
            <person name="Yoshida Y."/>
            <person name="Ohtoshi R."/>
            <person name="Malay A.D."/>
            <person name="Moran D.A.P."/>
            <person name="Tomita M."/>
            <person name="Numata K."/>
            <person name="Arakawa K."/>
        </authorList>
    </citation>
    <scope>NUCLEOTIDE SEQUENCE</scope>
</reference>
<organism evidence="1 2">
    <name type="scientific">Trichonephila clavipes</name>
    <name type="common">Golden silk orbweaver</name>
    <name type="synonym">Nephila clavipes</name>
    <dbReference type="NCBI Taxonomy" id="2585209"/>
    <lineage>
        <taxon>Eukaryota</taxon>
        <taxon>Metazoa</taxon>
        <taxon>Ecdysozoa</taxon>
        <taxon>Arthropoda</taxon>
        <taxon>Chelicerata</taxon>
        <taxon>Arachnida</taxon>
        <taxon>Araneae</taxon>
        <taxon>Araneomorphae</taxon>
        <taxon>Entelegynae</taxon>
        <taxon>Araneoidea</taxon>
        <taxon>Nephilidae</taxon>
        <taxon>Trichonephila</taxon>
    </lineage>
</organism>
<evidence type="ECO:0000313" key="1">
    <source>
        <dbReference type="EMBL" id="GFX94929.1"/>
    </source>
</evidence>
<accession>A0A8X6RM14</accession>
<proteinExistence type="predicted"/>
<sequence>MGTKLAWELNTGVSFYTDHLIGRSAHASQTCGDSLERQNLKNAWNKLWSDLEGEKDFNNDHREEITDFAQSIQGFQEYDEEDI</sequence>
<keyword evidence="2" id="KW-1185">Reference proteome</keyword>
<gene>
    <name evidence="1" type="ORF">TNCV_3045611</name>
</gene>
<name>A0A8X6RM14_TRICX</name>
<dbReference type="EMBL" id="BMAU01021182">
    <property type="protein sequence ID" value="GFX94929.1"/>
    <property type="molecule type" value="Genomic_DNA"/>
</dbReference>
<evidence type="ECO:0000313" key="2">
    <source>
        <dbReference type="Proteomes" id="UP000887159"/>
    </source>
</evidence>